<dbReference type="Proteomes" id="UP000053475">
    <property type="component" value="Unassembled WGS sequence"/>
</dbReference>
<dbReference type="AlphaFoldDB" id="A0A0C1E1U2"/>
<keyword evidence="2" id="KW-0472">Membrane</keyword>
<evidence type="ECO:0000256" key="2">
    <source>
        <dbReference type="SAM" id="Phobius"/>
    </source>
</evidence>
<sequence>MGVGGVVLRFFNLAIRVLQFLDAAVILGIFSYFLAKLAQNDQHIPTWTKAVEGLSGAATLYALLGALFTCCLGGITFFAAVAMLLDVCFVGAMIAIAIMTRHGTQNCSGTSNTPVGTGPDGTNSPADVDYGYACRLNKAVFAVSIIGIFFFLISILFQFLLGRHHKREKRFGPSPANNYTYGTGTQRRGFWRRNKQTPENASADDMLPAHTTPGEVENGGAYNEKPGWFGRFGRRNEPVNGAGAPTEYGPQTQAPAAGAGAHPGYGYGQSAYNTNY</sequence>
<dbReference type="EMBL" id="JOMC01000105">
    <property type="protein sequence ID" value="KIA75532.1"/>
    <property type="molecule type" value="Genomic_DNA"/>
</dbReference>
<evidence type="ECO:0000313" key="3">
    <source>
        <dbReference type="EMBL" id="KIA75532.1"/>
    </source>
</evidence>
<keyword evidence="4" id="KW-1185">Reference proteome</keyword>
<feature type="compositionally biased region" description="Polar residues" evidence="1">
    <location>
        <begin position="175"/>
        <end position="186"/>
    </location>
</feature>
<comment type="caution">
    <text evidence="3">The sequence shown here is derived from an EMBL/GenBank/DDBJ whole genome shotgun (WGS) entry which is preliminary data.</text>
</comment>
<evidence type="ECO:0008006" key="5">
    <source>
        <dbReference type="Google" id="ProtNLM"/>
    </source>
</evidence>
<organism evidence="3 4">
    <name type="scientific">Aspergillus ustus</name>
    <dbReference type="NCBI Taxonomy" id="40382"/>
    <lineage>
        <taxon>Eukaryota</taxon>
        <taxon>Fungi</taxon>
        <taxon>Dikarya</taxon>
        <taxon>Ascomycota</taxon>
        <taxon>Pezizomycotina</taxon>
        <taxon>Eurotiomycetes</taxon>
        <taxon>Eurotiomycetidae</taxon>
        <taxon>Eurotiales</taxon>
        <taxon>Aspergillaceae</taxon>
        <taxon>Aspergillus</taxon>
        <taxon>Aspergillus subgen. Nidulantes</taxon>
    </lineage>
</organism>
<feature type="region of interest" description="Disordered" evidence="1">
    <location>
        <begin position="198"/>
        <end position="261"/>
    </location>
</feature>
<reference evidence="3 4" key="1">
    <citation type="submission" date="2014-11" db="EMBL/GenBank/DDBJ databases">
        <title>Genomics derived discovery of secondary metabolites biosynthetic gene clusters in Aspergillus ustus.</title>
        <authorList>
            <person name="Pi B."/>
            <person name="Dai F."/>
            <person name="Song X."/>
            <person name="Zhu C."/>
            <person name="Li H."/>
            <person name="Yu D."/>
        </authorList>
    </citation>
    <scope>NUCLEOTIDE SEQUENCE [LARGE SCALE GENOMIC DNA]</scope>
    <source>
        <strain evidence="3 4">3.3904</strain>
    </source>
</reference>
<proteinExistence type="predicted"/>
<accession>A0A0C1E1U2</accession>
<protein>
    <recommendedName>
        <fullName evidence="5">MARVEL domain-containing protein</fullName>
    </recommendedName>
</protein>
<feature type="compositionally biased region" description="Low complexity" evidence="1">
    <location>
        <begin position="248"/>
        <end position="260"/>
    </location>
</feature>
<evidence type="ECO:0000313" key="4">
    <source>
        <dbReference type="Proteomes" id="UP000053475"/>
    </source>
</evidence>
<keyword evidence="2" id="KW-0812">Transmembrane</keyword>
<feature type="transmembrane region" description="Helical" evidence="2">
    <location>
        <begin position="56"/>
        <end position="85"/>
    </location>
</feature>
<gene>
    <name evidence="3" type="ORF">HK57_00701</name>
</gene>
<feature type="region of interest" description="Disordered" evidence="1">
    <location>
        <begin position="171"/>
        <end position="190"/>
    </location>
</feature>
<name>A0A0C1E1U2_ASPUT</name>
<evidence type="ECO:0000256" key="1">
    <source>
        <dbReference type="SAM" id="MobiDB-lite"/>
    </source>
</evidence>
<keyword evidence="2" id="KW-1133">Transmembrane helix</keyword>
<feature type="transmembrane region" description="Helical" evidence="2">
    <location>
        <begin position="13"/>
        <end position="35"/>
    </location>
</feature>
<feature type="transmembrane region" description="Helical" evidence="2">
    <location>
        <begin position="139"/>
        <end position="161"/>
    </location>
</feature>